<dbReference type="AlphaFoldDB" id="K8F5G7"/>
<dbReference type="Gene3D" id="3.40.30.10">
    <property type="entry name" value="Glutaredoxin"/>
    <property type="match status" value="1"/>
</dbReference>
<name>K8F5G7_9CHLO</name>
<evidence type="ECO:0000256" key="8">
    <source>
        <dbReference type="PIRNR" id="PIRNR037736"/>
    </source>
</evidence>
<dbReference type="PIRSF" id="PIRSF037736">
    <property type="entry name" value="SCO1"/>
    <property type="match status" value="1"/>
</dbReference>
<dbReference type="GO" id="GO:0016531">
    <property type="term" value="F:copper chaperone activity"/>
    <property type="evidence" value="ECO:0007669"/>
    <property type="project" value="InterPro"/>
</dbReference>
<feature type="binding site" evidence="9">
    <location>
        <position position="252"/>
    </location>
    <ligand>
        <name>Cu cation</name>
        <dbReference type="ChEBI" id="CHEBI:23378"/>
    </ligand>
</feature>
<dbReference type="Proteomes" id="UP000198341">
    <property type="component" value="Chromosome 15"/>
</dbReference>
<dbReference type="Pfam" id="PF02630">
    <property type="entry name" value="SCO1-SenC"/>
    <property type="match status" value="1"/>
</dbReference>
<keyword evidence="7" id="KW-0472">Membrane</keyword>
<comment type="similarity">
    <text evidence="2 8">Belongs to the SCO1/2 family.</text>
</comment>
<dbReference type="PANTHER" id="PTHR12151">
    <property type="entry name" value="ELECTRON TRANSPORT PROTIN SCO1/SENC FAMILY MEMBER"/>
    <property type="match status" value="1"/>
</dbReference>
<evidence type="ECO:0000313" key="12">
    <source>
        <dbReference type="Proteomes" id="UP000198341"/>
    </source>
</evidence>
<proteinExistence type="inferred from homology"/>
<keyword evidence="5 9" id="KW-0186">Copper</keyword>
<evidence type="ECO:0000256" key="6">
    <source>
        <dbReference type="ARBA" id="ARBA00023128"/>
    </source>
</evidence>
<feature type="disulfide bond" description="Redox-active" evidence="10">
    <location>
        <begin position="148"/>
        <end position="152"/>
    </location>
</feature>
<feature type="binding site" evidence="9">
    <location>
        <position position="152"/>
    </location>
    <ligand>
        <name>Cu cation</name>
        <dbReference type="ChEBI" id="CHEBI:23378"/>
    </ligand>
</feature>
<evidence type="ECO:0000256" key="9">
    <source>
        <dbReference type="PIRSR" id="PIRSR037736-1"/>
    </source>
</evidence>
<dbReference type="CDD" id="cd02968">
    <property type="entry name" value="SCO"/>
    <property type="match status" value="1"/>
</dbReference>
<dbReference type="GO" id="GO:0006878">
    <property type="term" value="P:intracellular copper ion homeostasis"/>
    <property type="evidence" value="ECO:0007669"/>
    <property type="project" value="UniProtKB-UniRule"/>
</dbReference>
<dbReference type="FunFam" id="3.40.30.10:FF:000013">
    <property type="entry name" value="Blast:Protein SCO1 homolog, mitochondrial"/>
    <property type="match status" value="1"/>
</dbReference>
<dbReference type="GeneID" id="19011488"/>
<feature type="binding site" evidence="9">
    <location>
        <position position="148"/>
    </location>
    <ligand>
        <name>Cu cation</name>
        <dbReference type="ChEBI" id="CHEBI:23378"/>
    </ligand>
</feature>
<evidence type="ECO:0000256" key="2">
    <source>
        <dbReference type="ARBA" id="ARBA00010996"/>
    </source>
</evidence>
<accession>K8F5G7</accession>
<evidence type="ECO:0008006" key="13">
    <source>
        <dbReference type="Google" id="ProtNLM"/>
    </source>
</evidence>
<reference evidence="11 12" key="1">
    <citation type="submission" date="2011-10" db="EMBL/GenBank/DDBJ databases">
        <authorList>
            <person name="Genoscope - CEA"/>
        </authorList>
    </citation>
    <scope>NUCLEOTIDE SEQUENCE [LARGE SCALE GENOMIC DNA]</scope>
    <source>
        <strain evidence="11 12">RCC 1105</strain>
    </source>
</reference>
<dbReference type="EMBL" id="FO082264">
    <property type="protein sequence ID" value="CCO20060.1"/>
    <property type="molecule type" value="Genomic_DNA"/>
</dbReference>
<organism evidence="11 12">
    <name type="scientific">Bathycoccus prasinos</name>
    <dbReference type="NCBI Taxonomy" id="41875"/>
    <lineage>
        <taxon>Eukaryota</taxon>
        <taxon>Viridiplantae</taxon>
        <taxon>Chlorophyta</taxon>
        <taxon>Mamiellophyceae</taxon>
        <taxon>Mamiellales</taxon>
        <taxon>Bathycoccaceae</taxon>
        <taxon>Bathycoccus</taxon>
    </lineage>
</organism>
<comment type="subcellular location">
    <subcellularLocation>
        <location evidence="1 8">Mitochondrion inner membrane</location>
    </subcellularLocation>
</comment>
<sequence length="294" mass="33362">MVMSMRRLFAASLERRCASTSTTTHKSFTSPPPSFFLRRRHHSHKQQHDQYLRRMMYSTTSGSGSNNNNSPVGWKSLLLLVLTGSGVLFFFENEKKRRMKSIAENQKGVGKAAVGGPFELINAATNKKFTDKDLLGNFCLIYFGFTTCPDICPDELEKMSEVIDIVEKETEKKDNSSNTPSSANKIPPLVPVFISIDPERDTTKVVKEYVKEFHPKLIGLTGSKEQCAKAARAYRVYYHKTNESSKDYLVDHSIIMYLIDKRGDFVAFYGKNYEARPMAMNILEHISSVSNDQK</sequence>
<protein>
    <recommendedName>
        <fullName evidence="13">Thioredoxin domain-containing protein</fullName>
    </recommendedName>
</protein>
<evidence type="ECO:0000256" key="5">
    <source>
        <dbReference type="ARBA" id="ARBA00023008"/>
    </source>
</evidence>
<evidence type="ECO:0000256" key="1">
    <source>
        <dbReference type="ARBA" id="ARBA00004273"/>
    </source>
</evidence>
<keyword evidence="3 9" id="KW-0479">Metal-binding</keyword>
<evidence type="ECO:0000256" key="10">
    <source>
        <dbReference type="PIRSR" id="PIRSR603782-2"/>
    </source>
</evidence>
<evidence type="ECO:0000256" key="3">
    <source>
        <dbReference type="ARBA" id="ARBA00022723"/>
    </source>
</evidence>
<dbReference type="GO" id="GO:0005507">
    <property type="term" value="F:copper ion binding"/>
    <property type="evidence" value="ECO:0007669"/>
    <property type="project" value="InterPro"/>
</dbReference>
<evidence type="ECO:0000256" key="7">
    <source>
        <dbReference type="ARBA" id="ARBA00023136"/>
    </source>
</evidence>
<gene>
    <name evidence="11" type="ordered locus">Bathy15g00070</name>
</gene>
<dbReference type="GO" id="GO:0005743">
    <property type="term" value="C:mitochondrial inner membrane"/>
    <property type="evidence" value="ECO:0007669"/>
    <property type="project" value="UniProtKB-SubCell"/>
</dbReference>
<dbReference type="STRING" id="41875.K8F5G7"/>
<dbReference type="SUPFAM" id="SSF52833">
    <property type="entry name" value="Thioredoxin-like"/>
    <property type="match status" value="1"/>
</dbReference>
<evidence type="ECO:0000313" key="11">
    <source>
        <dbReference type="EMBL" id="CCO20060.1"/>
    </source>
</evidence>
<dbReference type="OrthoDB" id="270009at2759"/>
<dbReference type="InterPro" id="IPR036249">
    <property type="entry name" value="Thioredoxin-like_sf"/>
</dbReference>
<dbReference type="InterPro" id="IPR017276">
    <property type="entry name" value="Synth_of_cyt-c-oxidase_Sco1/2"/>
</dbReference>
<keyword evidence="12" id="KW-1185">Reference proteome</keyword>
<dbReference type="InterPro" id="IPR003782">
    <property type="entry name" value="SCO1/SenC"/>
</dbReference>
<keyword evidence="10" id="KW-1015">Disulfide bond</keyword>
<dbReference type="eggNOG" id="KOG2792">
    <property type="taxonomic scope" value="Eukaryota"/>
</dbReference>
<dbReference type="RefSeq" id="XP_007508974.1">
    <property type="nucleotide sequence ID" value="XM_007508912.1"/>
</dbReference>
<keyword evidence="6 8" id="KW-0496">Mitochondrion</keyword>
<dbReference type="GO" id="GO:0033617">
    <property type="term" value="P:mitochondrial respiratory chain complex IV assembly"/>
    <property type="evidence" value="ECO:0007669"/>
    <property type="project" value="TreeGrafter"/>
</dbReference>
<keyword evidence="4 8" id="KW-0999">Mitochondrion inner membrane</keyword>
<dbReference type="PANTHER" id="PTHR12151:SF5">
    <property type="entry name" value="AT19154P"/>
    <property type="match status" value="1"/>
</dbReference>
<dbReference type="KEGG" id="bpg:Bathy15g00070"/>
<evidence type="ECO:0000256" key="4">
    <source>
        <dbReference type="ARBA" id="ARBA00022792"/>
    </source>
</evidence>